<evidence type="ECO:0000313" key="1">
    <source>
        <dbReference type="EMBL" id="KAB7708995.1"/>
    </source>
</evidence>
<dbReference type="Proteomes" id="UP000429595">
    <property type="component" value="Unassembled WGS sequence"/>
</dbReference>
<dbReference type="EMBL" id="WEIO01000001">
    <property type="protein sequence ID" value="KAB7708995.1"/>
    <property type="molecule type" value="Genomic_DNA"/>
</dbReference>
<keyword evidence="2" id="KW-1185">Reference proteome</keyword>
<protein>
    <submittedName>
        <fullName evidence="1">DUF2140 family protein</fullName>
    </submittedName>
</protein>
<dbReference type="RefSeq" id="WP_152149521.1">
    <property type="nucleotide sequence ID" value="NZ_WEIO01000001.1"/>
</dbReference>
<accession>A0A6I1FK01</accession>
<proteinExistence type="predicted"/>
<organism evidence="1 2">
    <name type="scientific">Bacillus aerolatus</name>
    <dbReference type="NCBI Taxonomy" id="2653354"/>
    <lineage>
        <taxon>Bacteria</taxon>
        <taxon>Bacillati</taxon>
        <taxon>Bacillota</taxon>
        <taxon>Bacilli</taxon>
        <taxon>Bacillales</taxon>
        <taxon>Bacillaceae</taxon>
        <taxon>Bacillus</taxon>
    </lineage>
</organism>
<reference evidence="1 2" key="1">
    <citation type="submission" date="2019-10" db="EMBL/GenBank/DDBJ databases">
        <title>Bacillus aerolatum sp. nov., isolated from bioaerosol of sport playgrounds.</title>
        <authorList>
            <person name="Chen P."/>
            <person name="Zhang G."/>
        </authorList>
    </citation>
    <scope>NUCLEOTIDE SEQUENCE [LARGE SCALE GENOMIC DNA]</scope>
    <source>
        <strain evidence="1 2">CX253</strain>
    </source>
</reference>
<dbReference type="Pfam" id="PF09911">
    <property type="entry name" value="DUF2140"/>
    <property type="match status" value="1"/>
</dbReference>
<gene>
    <name evidence="1" type="ORF">F9802_02325</name>
</gene>
<dbReference type="AlphaFoldDB" id="A0A6I1FK01"/>
<comment type="caution">
    <text evidence="1">The sequence shown here is derived from an EMBL/GenBank/DDBJ whole genome shotgun (WGS) entry which is preliminary data.</text>
</comment>
<name>A0A6I1FK01_9BACI</name>
<sequence>MKKGWKFAFLGLLALNVLLVLALVIGLLLPIEEEPLPEASPQEEAVKFHVQSNKEDLNKVIKMFVEEQKANSLVDYNVYLRDQVELYGDVAVFSERIDYKLTFEPEALENGNVVLRQKGIKVGKINLPVSYVLKAARDAYQFPDWVKIMPNDKIIYISLDKMELKSNLKVRAERIDLKKDDISFTLLLPVENK</sequence>
<dbReference type="InterPro" id="IPR018672">
    <property type="entry name" value="DUF2140"/>
</dbReference>
<evidence type="ECO:0000313" key="2">
    <source>
        <dbReference type="Proteomes" id="UP000429595"/>
    </source>
</evidence>